<evidence type="ECO:0000313" key="2">
    <source>
        <dbReference type="EMBL" id="MBW0465864.1"/>
    </source>
</evidence>
<keyword evidence="3" id="KW-1185">Reference proteome</keyword>
<name>A0A9Q3GG08_9BASI</name>
<feature type="compositionally biased region" description="Polar residues" evidence="1">
    <location>
        <begin position="32"/>
        <end position="63"/>
    </location>
</feature>
<proteinExistence type="predicted"/>
<comment type="caution">
    <text evidence="2">The sequence shown here is derived from an EMBL/GenBank/DDBJ whole genome shotgun (WGS) entry which is preliminary data.</text>
</comment>
<sequence length="131" mass="14336">MRRISYSPTYPNAEGIDELDSEEVEVIPNSIGHHSSTSPSQPASRRFQSQVIPSTPRNFQPVLSTIPSSIPPHSPNPSTASPVLVSPVRQSPIPHPRNSPTVTSEQLQPVASSRKRREDQLPLPFPAAQVF</sequence>
<protein>
    <submittedName>
        <fullName evidence="2">Uncharacterized protein</fullName>
    </submittedName>
</protein>
<feature type="region of interest" description="Disordered" evidence="1">
    <location>
        <begin position="27"/>
        <end position="131"/>
    </location>
</feature>
<reference evidence="2" key="1">
    <citation type="submission" date="2021-03" db="EMBL/GenBank/DDBJ databases">
        <title>Draft genome sequence of rust myrtle Austropuccinia psidii MF-1, a brazilian biotype.</title>
        <authorList>
            <person name="Quecine M.C."/>
            <person name="Pachon D.M.R."/>
            <person name="Bonatelli M.L."/>
            <person name="Correr F.H."/>
            <person name="Franceschini L.M."/>
            <person name="Leite T.F."/>
            <person name="Margarido G.R.A."/>
            <person name="Almeida C.A."/>
            <person name="Ferrarezi J.A."/>
            <person name="Labate C.A."/>
        </authorList>
    </citation>
    <scope>NUCLEOTIDE SEQUENCE</scope>
    <source>
        <strain evidence="2">MF-1</strain>
    </source>
</reference>
<feature type="compositionally biased region" description="Polar residues" evidence="1">
    <location>
        <begin position="98"/>
        <end position="111"/>
    </location>
</feature>
<accession>A0A9Q3GG08</accession>
<gene>
    <name evidence="2" type="ORF">O181_005579</name>
</gene>
<organism evidence="2 3">
    <name type="scientific">Austropuccinia psidii MF-1</name>
    <dbReference type="NCBI Taxonomy" id="1389203"/>
    <lineage>
        <taxon>Eukaryota</taxon>
        <taxon>Fungi</taxon>
        <taxon>Dikarya</taxon>
        <taxon>Basidiomycota</taxon>
        <taxon>Pucciniomycotina</taxon>
        <taxon>Pucciniomycetes</taxon>
        <taxon>Pucciniales</taxon>
        <taxon>Sphaerophragmiaceae</taxon>
        <taxon>Austropuccinia</taxon>
    </lineage>
</organism>
<dbReference type="EMBL" id="AVOT02001145">
    <property type="protein sequence ID" value="MBW0465864.1"/>
    <property type="molecule type" value="Genomic_DNA"/>
</dbReference>
<evidence type="ECO:0000256" key="1">
    <source>
        <dbReference type="SAM" id="MobiDB-lite"/>
    </source>
</evidence>
<dbReference type="AlphaFoldDB" id="A0A9Q3GG08"/>
<evidence type="ECO:0000313" key="3">
    <source>
        <dbReference type="Proteomes" id="UP000765509"/>
    </source>
</evidence>
<dbReference type="Proteomes" id="UP000765509">
    <property type="component" value="Unassembled WGS sequence"/>
</dbReference>